<dbReference type="Gene3D" id="1.10.1200.10">
    <property type="entry name" value="ACP-like"/>
    <property type="match status" value="1"/>
</dbReference>
<proteinExistence type="predicted"/>
<sequence length="117" mass="12555">MESKIRRALASHAKLAVDAGEISNTQNLFDVGLTSFACVQLMMRLEEVFDVEFPDELLKKATFESIAAIEHNIERLSDDTDAVSAGSSLPGLLGIGTIMFAGAFHRSLMAAADIGIL</sequence>
<dbReference type="PROSITE" id="PS50075">
    <property type="entry name" value="CARRIER"/>
    <property type="match status" value="1"/>
</dbReference>
<accession>A0A5Q0C3W7</accession>
<organism evidence="2 3">
    <name type="scientific">Rhizobium grahamii</name>
    <dbReference type="NCBI Taxonomy" id="1120045"/>
    <lineage>
        <taxon>Bacteria</taxon>
        <taxon>Pseudomonadati</taxon>
        <taxon>Pseudomonadota</taxon>
        <taxon>Alphaproteobacteria</taxon>
        <taxon>Hyphomicrobiales</taxon>
        <taxon>Rhizobiaceae</taxon>
        <taxon>Rhizobium/Agrobacterium group</taxon>
        <taxon>Rhizobium</taxon>
    </lineage>
</organism>
<keyword evidence="3" id="KW-1185">Reference proteome</keyword>
<dbReference type="SUPFAM" id="SSF47336">
    <property type="entry name" value="ACP-like"/>
    <property type="match status" value="1"/>
</dbReference>
<dbReference type="EMBL" id="CP043498">
    <property type="protein sequence ID" value="QFY60202.1"/>
    <property type="molecule type" value="Genomic_DNA"/>
</dbReference>
<dbReference type="AlphaFoldDB" id="A0A5Q0C3W7"/>
<feature type="domain" description="Carrier" evidence="1">
    <location>
        <begin position="1"/>
        <end position="77"/>
    </location>
</feature>
<evidence type="ECO:0000259" key="1">
    <source>
        <dbReference type="PROSITE" id="PS50075"/>
    </source>
</evidence>
<evidence type="ECO:0000313" key="3">
    <source>
        <dbReference type="Proteomes" id="UP000326881"/>
    </source>
</evidence>
<dbReference type="InterPro" id="IPR009081">
    <property type="entry name" value="PP-bd_ACP"/>
</dbReference>
<name>A0A5Q0C3W7_9HYPH</name>
<dbReference type="OrthoDB" id="7284767at2"/>
<reference evidence="2 3" key="1">
    <citation type="submission" date="2019-08" db="EMBL/GenBank/DDBJ databases">
        <title>Prosopis cineraria nodule microbiome.</title>
        <authorList>
            <person name="Ali R."/>
            <person name="Chaluvadi S.R."/>
            <person name="Wang X."/>
        </authorList>
    </citation>
    <scope>NUCLEOTIDE SEQUENCE [LARGE SCALE GENOMIC DNA]</scope>
    <source>
        <strain evidence="2 3">BG7</strain>
    </source>
</reference>
<dbReference type="RefSeq" id="WP_153270473.1">
    <property type="nucleotide sequence ID" value="NZ_CP043498.1"/>
</dbReference>
<dbReference type="NCBIfam" id="NF005480">
    <property type="entry name" value="PRK07081.1"/>
    <property type="match status" value="1"/>
</dbReference>
<dbReference type="KEGG" id="rgr:FZ934_07015"/>
<gene>
    <name evidence="2" type="ORF">FZ934_07015</name>
</gene>
<dbReference type="InterPro" id="IPR036736">
    <property type="entry name" value="ACP-like_sf"/>
</dbReference>
<dbReference type="Proteomes" id="UP000326881">
    <property type="component" value="Chromosome"/>
</dbReference>
<protein>
    <submittedName>
        <fullName evidence="2">Acyl carrier protein</fullName>
    </submittedName>
</protein>
<evidence type="ECO:0000313" key="2">
    <source>
        <dbReference type="EMBL" id="QFY60202.1"/>
    </source>
</evidence>
<dbReference type="Pfam" id="PF00550">
    <property type="entry name" value="PP-binding"/>
    <property type="match status" value="1"/>
</dbReference>